<reference evidence="1 2" key="1">
    <citation type="submission" date="2023-03" db="EMBL/GenBank/DDBJ databases">
        <title>Bacillus Genome Sequencing.</title>
        <authorList>
            <person name="Dunlap C."/>
        </authorList>
    </citation>
    <scope>NUCLEOTIDE SEQUENCE [LARGE SCALE GENOMIC DNA]</scope>
    <source>
        <strain evidence="1 2">NRS-52</strain>
    </source>
</reference>
<protein>
    <submittedName>
        <fullName evidence="1">Uncharacterized protein</fullName>
    </submittedName>
</protein>
<dbReference type="EMBL" id="JARTLD010000047">
    <property type="protein sequence ID" value="MED5019324.1"/>
    <property type="molecule type" value="Genomic_DNA"/>
</dbReference>
<organism evidence="1 2">
    <name type="scientific">Paenibacillus chibensis</name>
    <dbReference type="NCBI Taxonomy" id="59846"/>
    <lineage>
        <taxon>Bacteria</taxon>
        <taxon>Bacillati</taxon>
        <taxon>Bacillota</taxon>
        <taxon>Bacilli</taxon>
        <taxon>Bacillales</taxon>
        <taxon>Paenibacillaceae</taxon>
        <taxon>Paenibacillus</taxon>
    </lineage>
</organism>
<proteinExistence type="predicted"/>
<name>A0ABU6PYD1_9BACL</name>
<keyword evidence="2" id="KW-1185">Reference proteome</keyword>
<gene>
    <name evidence="1" type="ORF">P9847_18645</name>
</gene>
<accession>A0ABU6PYD1</accession>
<dbReference type="Proteomes" id="UP001343257">
    <property type="component" value="Unassembled WGS sequence"/>
</dbReference>
<sequence length="134" mass="15222">MSTILEYAKFLEHAGTEIVNISRSLKEEAEIPPSGNAGDLKEKIQRIDNNLVQYTLVRNRAASFIPPEHIKNEHLELVDALDEFLEGTKLQFESINIANDSYDNEKYQKGFAKQAISEARTENVLKRIVGKFTN</sequence>
<evidence type="ECO:0000313" key="2">
    <source>
        <dbReference type="Proteomes" id="UP001343257"/>
    </source>
</evidence>
<comment type="caution">
    <text evidence="1">The sequence shown here is derived from an EMBL/GenBank/DDBJ whole genome shotgun (WGS) entry which is preliminary data.</text>
</comment>
<evidence type="ECO:0000313" key="1">
    <source>
        <dbReference type="EMBL" id="MED5019324.1"/>
    </source>
</evidence>
<dbReference type="RefSeq" id="WP_328280212.1">
    <property type="nucleotide sequence ID" value="NZ_JARTLD010000047.1"/>
</dbReference>